<evidence type="ECO:0000256" key="3">
    <source>
        <dbReference type="ARBA" id="ARBA00022490"/>
    </source>
</evidence>
<evidence type="ECO:0000256" key="1">
    <source>
        <dbReference type="ARBA" id="ARBA00001947"/>
    </source>
</evidence>
<dbReference type="GO" id="GO:0006526">
    <property type="term" value="P:L-arginine biosynthetic process"/>
    <property type="evidence" value="ECO:0007669"/>
    <property type="project" value="UniProtKB-KW"/>
</dbReference>
<evidence type="ECO:0000256" key="7">
    <source>
        <dbReference type="ARBA" id="ARBA00022801"/>
    </source>
</evidence>
<dbReference type="RefSeq" id="WP_264713770.1">
    <property type="nucleotide sequence ID" value="NZ_JAPDNT010000006.1"/>
</dbReference>
<comment type="similarity">
    <text evidence="2">Belongs to the peptidase M20A family. ArgE subfamily.</text>
</comment>
<comment type="caution">
    <text evidence="11">The sequence shown here is derived from an EMBL/GenBank/DDBJ whole genome shotgun (WGS) entry which is preliminary data.</text>
</comment>
<evidence type="ECO:0000256" key="2">
    <source>
        <dbReference type="ARBA" id="ARBA00005691"/>
    </source>
</evidence>
<dbReference type="SUPFAM" id="SSF53187">
    <property type="entry name" value="Zn-dependent exopeptidases"/>
    <property type="match status" value="1"/>
</dbReference>
<evidence type="ECO:0000256" key="5">
    <source>
        <dbReference type="ARBA" id="ARBA00022605"/>
    </source>
</evidence>
<keyword evidence="7 11" id="KW-0378">Hydrolase</keyword>
<accession>A0AA41YN30</accession>
<keyword evidence="12" id="KW-1185">Reference proteome</keyword>
<reference evidence="11" key="1">
    <citation type="submission" date="2022-09" db="EMBL/GenBank/DDBJ databases">
        <title>Rhodovastum sp. nov. RN2-1 isolated from soil in Seongnam, South Korea.</title>
        <authorList>
            <person name="Le N.T."/>
        </authorList>
    </citation>
    <scope>NUCLEOTIDE SEQUENCE</scope>
    <source>
        <strain evidence="11">RN2-1</strain>
    </source>
</reference>
<evidence type="ECO:0000256" key="9">
    <source>
        <dbReference type="ARBA" id="ARBA00023285"/>
    </source>
</evidence>
<name>A0AA41YN30_9PROT</name>
<feature type="domain" description="Peptidase M20 dimerisation" evidence="10">
    <location>
        <begin position="173"/>
        <end position="281"/>
    </location>
</feature>
<keyword evidence="9" id="KW-0170">Cobalt</keyword>
<dbReference type="InterPro" id="IPR010169">
    <property type="entry name" value="AcOrn-deacetyl"/>
</dbReference>
<evidence type="ECO:0000256" key="6">
    <source>
        <dbReference type="ARBA" id="ARBA00022723"/>
    </source>
</evidence>
<organism evidence="11 12">
    <name type="scientific">Limobrevibacterium gyesilva</name>
    <dbReference type="NCBI Taxonomy" id="2991712"/>
    <lineage>
        <taxon>Bacteria</taxon>
        <taxon>Pseudomonadati</taxon>
        <taxon>Pseudomonadota</taxon>
        <taxon>Alphaproteobacteria</taxon>
        <taxon>Acetobacterales</taxon>
        <taxon>Acetobacteraceae</taxon>
        <taxon>Limobrevibacterium</taxon>
    </lineage>
</organism>
<gene>
    <name evidence="11" type="primary">argE</name>
    <name evidence="11" type="ORF">OL599_10900</name>
</gene>
<dbReference type="PANTHER" id="PTHR43808">
    <property type="entry name" value="ACETYLORNITHINE DEACETYLASE"/>
    <property type="match status" value="1"/>
</dbReference>
<dbReference type="EMBL" id="JAPDNT010000006">
    <property type="protein sequence ID" value="MCW3475078.1"/>
    <property type="molecule type" value="Genomic_DNA"/>
</dbReference>
<keyword evidence="8" id="KW-0862">Zinc</keyword>
<keyword evidence="3" id="KW-0963">Cytoplasm</keyword>
<dbReference type="Gene3D" id="3.40.630.10">
    <property type="entry name" value="Zn peptidases"/>
    <property type="match status" value="1"/>
</dbReference>
<dbReference type="InterPro" id="IPR011650">
    <property type="entry name" value="Peptidase_M20_dimer"/>
</dbReference>
<dbReference type="EC" id="3.5.1.16" evidence="11"/>
<dbReference type="CDD" id="cd03894">
    <property type="entry name" value="M20_ArgE"/>
    <property type="match status" value="1"/>
</dbReference>
<evidence type="ECO:0000256" key="8">
    <source>
        <dbReference type="ARBA" id="ARBA00022833"/>
    </source>
</evidence>
<dbReference type="AlphaFoldDB" id="A0AA41YN30"/>
<dbReference type="NCBIfam" id="NF005710">
    <property type="entry name" value="PRK07522.1"/>
    <property type="match status" value="1"/>
</dbReference>
<dbReference type="PANTHER" id="PTHR43808:SF31">
    <property type="entry name" value="N-ACETYL-L-CITRULLINE DEACETYLASE"/>
    <property type="match status" value="1"/>
</dbReference>
<dbReference type="Proteomes" id="UP001165679">
    <property type="component" value="Unassembled WGS sequence"/>
</dbReference>
<evidence type="ECO:0000313" key="11">
    <source>
        <dbReference type="EMBL" id="MCW3475078.1"/>
    </source>
</evidence>
<reference evidence="11" key="2">
    <citation type="submission" date="2022-10" db="EMBL/GenBank/DDBJ databases">
        <authorList>
            <person name="Trinh H.N."/>
        </authorList>
    </citation>
    <scope>NUCLEOTIDE SEQUENCE</scope>
    <source>
        <strain evidence="11">RN2-1</strain>
    </source>
</reference>
<dbReference type="GO" id="GO:0008777">
    <property type="term" value="F:acetylornithine deacetylase activity"/>
    <property type="evidence" value="ECO:0007669"/>
    <property type="project" value="UniProtKB-EC"/>
</dbReference>
<dbReference type="Pfam" id="PF01546">
    <property type="entry name" value="Peptidase_M20"/>
    <property type="match status" value="1"/>
</dbReference>
<dbReference type="SUPFAM" id="SSF55031">
    <property type="entry name" value="Bacterial exopeptidase dimerisation domain"/>
    <property type="match status" value="1"/>
</dbReference>
<dbReference type="InterPro" id="IPR002933">
    <property type="entry name" value="Peptidase_M20"/>
</dbReference>
<dbReference type="InterPro" id="IPR036264">
    <property type="entry name" value="Bact_exopeptidase_dim_dom"/>
</dbReference>
<keyword evidence="6" id="KW-0479">Metal-binding</keyword>
<comment type="cofactor">
    <cofactor evidence="1">
        <name>Zn(2+)</name>
        <dbReference type="ChEBI" id="CHEBI:29105"/>
    </cofactor>
</comment>
<keyword evidence="5" id="KW-0028">Amino-acid biosynthesis</keyword>
<evidence type="ECO:0000313" key="12">
    <source>
        <dbReference type="Proteomes" id="UP001165679"/>
    </source>
</evidence>
<protein>
    <submittedName>
        <fullName evidence="11">Acetylornithine deacetylase</fullName>
        <ecNumber evidence="11">3.5.1.16</ecNumber>
    </submittedName>
</protein>
<evidence type="ECO:0000259" key="10">
    <source>
        <dbReference type="Pfam" id="PF07687"/>
    </source>
</evidence>
<dbReference type="NCBIfam" id="TIGR01892">
    <property type="entry name" value="AcOrn-deacetyl"/>
    <property type="match status" value="1"/>
</dbReference>
<sequence>MQPDPRTLACLERLIGFDTVSRNSNLDCIDWARAHMEAHGARTRMVWNADRTKANMLATFGEGPGGMVLSGHVDVVPVDGQDWSSDPFTATVRDGRVYGRGACDMKGFDAVVLGHVPDYAAAKLKQPIHVALTYDEELGCLGIPHLISAMRAWDIRPTGCIVGEPTSMRLVSAHKGGRVFRCRVTGKAAHSSLTHTAVNAIEYAARIIARIQDISDRERESGLRAAGFDVPFTTISTNLISGGNGPNIVPALAEFVFDYRYVPGFDPDSIITELRELAAALTARMQAIDPGTGIEFIPINAIPALAPDEDTEVFRMALDLVVDKSVEKVAYGTEASFFQQYGVPSIVCGPGSIAQAHKADEYVELDQLAACDRFIASVVRRLSA</sequence>
<proteinExistence type="inferred from homology"/>
<evidence type="ECO:0000256" key="4">
    <source>
        <dbReference type="ARBA" id="ARBA00022571"/>
    </source>
</evidence>
<dbReference type="GO" id="GO:0046872">
    <property type="term" value="F:metal ion binding"/>
    <property type="evidence" value="ECO:0007669"/>
    <property type="project" value="UniProtKB-KW"/>
</dbReference>
<dbReference type="PROSITE" id="PS00759">
    <property type="entry name" value="ARGE_DAPE_CPG2_2"/>
    <property type="match status" value="1"/>
</dbReference>
<dbReference type="InterPro" id="IPR050072">
    <property type="entry name" value="Peptidase_M20A"/>
</dbReference>
<dbReference type="Gene3D" id="3.30.70.360">
    <property type="match status" value="1"/>
</dbReference>
<dbReference type="InterPro" id="IPR001261">
    <property type="entry name" value="ArgE/DapE_CS"/>
</dbReference>
<dbReference type="Pfam" id="PF07687">
    <property type="entry name" value="M20_dimer"/>
    <property type="match status" value="1"/>
</dbReference>
<keyword evidence="4" id="KW-0055">Arginine biosynthesis</keyword>